<evidence type="ECO:0000313" key="2">
    <source>
        <dbReference type="Proteomes" id="UP000198242"/>
    </source>
</evidence>
<accession>A0A1C4Y5X4</accession>
<reference evidence="2" key="1">
    <citation type="submission" date="2016-06" db="EMBL/GenBank/DDBJ databases">
        <authorList>
            <person name="Varghese N."/>
            <person name="Submissions Spin"/>
        </authorList>
    </citation>
    <scope>NUCLEOTIDE SEQUENCE [LARGE SCALE GENOMIC DNA]</scope>
    <source>
        <strain evidence="2">DSM 43909</strain>
    </source>
</reference>
<gene>
    <name evidence="1" type="ORF">GA0074695_3885</name>
</gene>
<proteinExistence type="predicted"/>
<dbReference type="Proteomes" id="UP000198242">
    <property type="component" value="Chromosome I"/>
</dbReference>
<name>A0A1C4Y5X4_MICVI</name>
<organism evidence="1 2">
    <name type="scientific">Micromonospora viridifaciens</name>
    <dbReference type="NCBI Taxonomy" id="1881"/>
    <lineage>
        <taxon>Bacteria</taxon>
        <taxon>Bacillati</taxon>
        <taxon>Actinomycetota</taxon>
        <taxon>Actinomycetes</taxon>
        <taxon>Micromonosporales</taxon>
        <taxon>Micromonosporaceae</taxon>
        <taxon>Micromonospora</taxon>
    </lineage>
</organism>
<keyword evidence="2" id="KW-1185">Reference proteome</keyword>
<dbReference type="RefSeq" id="WP_089007509.1">
    <property type="nucleotide sequence ID" value="NZ_LT607411.1"/>
</dbReference>
<protein>
    <submittedName>
        <fullName evidence="1">Uncharacterized protein</fullName>
    </submittedName>
</protein>
<dbReference type="OrthoDB" id="3373266at2"/>
<sequence length="108" mass="12300">MWNPFGPIDDDVYATHDDEPFDINEVGLIVEGDWPEMVTARAFKILPQNLRARFGKRVPTVHNGDYLEIPVDREAEMVAELRQRGYEVTRDDELINVLDGRGFSPLAG</sequence>
<dbReference type="EMBL" id="LT607411">
    <property type="protein sequence ID" value="SCF16125.1"/>
    <property type="molecule type" value="Genomic_DNA"/>
</dbReference>
<dbReference type="AlphaFoldDB" id="A0A1C4Y5X4"/>
<evidence type="ECO:0000313" key="1">
    <source>
        <dbReference type="EMBL" id="SCF16125.1"/>
    </source>
</evidence>